<dbReference type="HOGENOM" id="CLU_2175534_0_0_1"/>
<dbReference type="Proteomes" id="UP000011115">
    <property type="component" value="Unassembled WGS sequence"/>
</dbReference>
<dbReference type="AlphaFoldDB" id="M1DZU1"/>
<dbReference type="InParanoid" id="M1DZU1"/>
<sequence>MTYDLSPQRTVSGSIARVAGSWFLTYSSSSRPLDLHPGATGRGWTYAQYAPSIGQGILDSFLVLGNFGAMKGKKQEKGITRQKGAKKLKENKGGTRQSNSATHRVDLQLA</sequence>
<dbReference type="Gramene" id="PGSC0003DMT400097063">
    <property type="protein sequence ID" value="PGSC0003DMT400097063"/>
    <property type="gene ID" value="PGSC0003DMG400046634"/>
</dbReference>
<name>M1DZU1_SOLTU</name>
<dbReference type="EnsemblPlants" id="PGSC0003DMT400097063">
    <property type="protein sequence ID" value="PGSC0003DMT400097063"/>
    <property type="gene ID" value="PGSC0003DMG400046634"/>
</dbReference>
<evidence type="ECO:0000313" key="2">
    <source>
        <dbReference type="EnsemblPlants" id="PGSC0003DMT400097063"/>
    </source>
</evidence>
<reference evidence="3" key="1">
    <citation type="journal article" date="2011" name="Nature">
        <title>Genome sequence and analysis of the tuber crop potato.</title>
        <authorList>
            <consortium name="The Potato Genome Sequencing Consortium"/>
        </authorList>
    </citation>
    <scope>NUCLEOTIDE SEQUENCE [LARGE SCALE GENOMIC DNA]</scope>
    <source>
        <strain evidence="3">cv. DM1-3 516 R44</strain>
    </source>
</reference>
<evidence type="ECO:0000313" key="3">
    <source>
        <dbReference type="Proteomes" id="UP000011115"/>
    </source>
</evidence>
<accession>M1DZU1</accession>
<feature type="region of interest" description="Disordered" evidence="1">
    <location>
        <begin position="73"/>
        <end position="110"/>
    </location>
</feature>
<keyword evidence="3" id="KW-1185">Reference proteome</keyword>
<evidence type="ECO:0000256" key="1">
    <source>
        <dbReference type="SAM" id="MobiDB-lite"/>
    </source>
</evidence>
<proteinExistence type="predicted"/>
<reference evidence="2" key="2">
    <citation type="submission" date="2015-06" db="UniProtKB">
        <authorList>
            <consortium name="EnsemblPlants"/>
        </authorList>
    </citation>
    <scope>IDENTIFICATION</scope>
    <source>
        <strain evidence="2">DM1-3 516 R44</strain>
    </source>
</reference>
<organism evidence="2 3">
    <name type="scientific">Solanum tuberosum</name>
    <name type="common">Potato</name>
    <dbReference type="NCBI Taxonomy" id="4113"/>
    <lineage>
        <taxon>Eukaryota</taxon>
        <taxon>Viridiplantae</taxon>
        <taxon>Streptophyta</taxon>
        <taxon>Embryophyta</taxon>
        <taxon>Tracheophyta</taxon>
        <taxon>Spermatophyta</taxon>
        <taxon>Magnoliopsida</taxon>
        <taxon>eudicotyledons</taxon>
        <taxon>Gunneridae</taxon>
        <taxon>Pentapetalae</taxon>
        <taxon>asterids</taxon>
        <taxon>lamiids</taxon>
        <taxon>Solanales</taxon>
        <taxon>Solanaceae</taxon>
        <taxon>Solanoideae</taxon>
        <taxon>Solaneae</taxon>
        <taxon>Solanum</taxon>
    </lineage>
</organism>
<protein>
    <submittedName>
        <fullName evidence="2">Uncharacterized protein</fullName>
    </submittedName>
</protein>
<dbReference type="PaxDb" id="4113-PGSC0003DMT400097063"/>